<comment type="catalytic activity">
    <reaction evidence="1">
        <text>ATP + H2O = ADP + phosphate + H(+)</text>
        <dbReference type="Rhea" id="RHEA:13065"/>
        <dbReference type="ChEBI" id="CHEBI:15377"/>
        <dbReference type="ChEBI" id="CHEBI:15378"/>
        <dbReference type="ChEBI" id="CHEBI:30616"/>
        <dbReference type="ChEBI" id="CHEBI:43474"/>
        <dbReference type="ChEBI" id="CHEBI:456216"/>
        <dbReference type="EC" id="5.6.2.3"/>
    </reaction>
</comment>
<sequence>MAGQTEFTSPQVSAYLLGITDHYTPTKFSYIHLQTFEHYLVKECDQELLDESVLISSFNNKLTAANLHVDYQFRNTALKNMCLYDYAKGNGRVDRFLFHGTKNNNSQIQLHNNSHPQFETHIQTHRSRGTERVVVLSGKGIPKKKDITNSERYDLSCQEFLNSSTLLSRLKSIINNIELLHRCSEESTLVRELKRNSPILAKVQHTNRFIENFDSDDEFILMNNETKHIFNFDNEHEIKLDSISIVRSGLKDITAVDTAMRYLHIQGKFDIYKFQNEAFMNISLSESEIRISNNYDDKLLKIWQTTISSRKSIFQDNSINYIKLPNTYILPHNNNLPINNELFIQNRNTDCLEKFSIGLNKEQKKAYFLMCDHCQRNQPNVINKPSQLLLYITAAGGTGKTKVVQSVISYFEYTFQHYKIIVLAPTGIAAAIISGYTIHSTCGFDFEDYCKNDATATGDTLRKLQEFWKNIEYVIIDEISMIGKSLLARFHTFLKVAKATDTSAPFAGLNILFSGDFMQLPPVIDPALYVPNKITFLDSLDNLQLFETNEIQFNKINVKDNATYLVTRNDLRVQINFDATRENAQKHNKLLIYSCAEDSYRHRLLHGSSQKKFLSVSDTKENALYGILPLFIGRTYEKAIIDLSNNNAYNSIYVMLSKICKLNDLLILHPFDESLLDIKIPPALDSEIKRLEKCAEHTKKLKIWPDECYNENDIC</sequence>
<evidence type="ECO:0000313" key="4">
    <source>
        <dbReference type="Proteomes" id="UP000789759"/>
    </source>
</evidence>
<dbReference type="EC" id="5.6.2.3" evidence="1"/>
<dbReference type="Gene3D" id="3.40.50.300">
    <property type="entry name" value="P-loop containing nucleotide triphosphate hydrolases"/>
    <property type="match status" value="1"/>
</dbReference>
<dbReference type="EMBL" id="CAJVQA010004624">
    <property type="protein sequence ID" value="CAG8602697.1"/>
    <property type="molecule type" value="Genomic_DNA"/>
</dbReference>
<keyword evidence="1" id="KW-0378">Hydrolase</keyword>
<name>A0A9N9GFK1_9GLOM</name>
<proteinExistence type="inferred from homology"/>
<keyword evidence="4" id="KW-1185">Reference proteome</keyword>
<comment type="similarity">
    <text evidence="1">Belongs to the helicase family.</text>
</comment>
<evidence type="ECO:0000313" key="3">
    <source>
        <dbReference type="EMBL" id="CAG8602697.1"/>
    </source>
</evidence>
<dbReference type="OrthoDB" id="2986975at2759"/>
<feature type="domain" description="DNA helicase Pif1-like DEAD-box helicase" evidence="2">
    <location>
        <begin position="359"/>
        <end position="526"/>
    </location>
</feature>
<dbReference type="GO" id="GO:0006310">
    <property type="term" value="P:DNA recombination"/>
    <property type="evidence" value="ECO:0007669"/>
    <property type="project" value="UniProtKB-KW"/>
</dbReference>
<reference evidence="3" key="1">
    <citation type="submission" date="2021-06" db="EMBL/GenBank/DDBJ databases">
        <authorList>
            <person name="Kallberg Y."/>
            <person name="Tangrot J."/>
            <person name="Rosling A."/>
        </authorList>
    </citation>
    <scope>NUCLEOTIDE SEQUENCE</scope>
    <source>
        <strain evidence="3">FL966</strain>
    </source>
</reference>
<organism evidence="3 4">
    <name type="scientific">Cetraspora pellucida</name>
    <dbReference type="NCBI Taxonomy" id="1433469"/>
    <lineage>
        <taxon>Eukaryota</taxon>
        <taxon>Fungi</taxon>
        <taxon>Fungi incertae sedis</taxon>
        <taxon>Mucoromycota</taxon>
        <taxon>Glomeromycotina</taxon>
        <taxon>Glomeromycetes</taxon>
        <taxon>Diversisporales</taxon>
        <taxon>Gigasporaceae</taxon>
        <taxon>Cetraspora</taxon>
    </lineage>
</organism>
<keyword evidence="1" id="KW-0347">Helicase</keyword>
<dbReference type="Proteomes" id="UP000789759">
    <property type="component" value="Unassembled WGS sequence"/>
</dbReference>
<dbReference type="InterPro" id="IPR010285">
    <property type="entry name" value="DNA_helicase_pif1-like_DEAD"/>
</dbReference>
<dbReference type="InterPro" id="IPR027417">
    <property type="entry name" value="P-loop_NTPase"/>
</dbReference>
<dbReference type="AlphaFoldDB" id="A0A9N9GFK1"/>
<dbReference type="GO" id="GO:0016787">
    <property type="term" value="F:hydrolase activity"/>
    <property type="evidence" value="ECO:0007669"/>
    <property type="project" value="UniProtKB-KW"/>
</dbReference>
<dbReference type="PANTHER" id="PTHR47642:SF5">
    <property type="entry name" value="ATP-DEPENDENT DNA HELICASE"/>
    <property type="match status" value="1"/>
</dbReference>
<dbReference type="PANTHER" id="PTHR47642">
    <property type="entry name" value="ATP-DEPENDENT DNA HELICASE"/>
    <property type="match status" value="1"/>
</dbReference>
<comment type="caution">
    <text evidence="3">The sequence shown here is derived from an EMBL/GenBank/DDBJ whole genome shotgun (WGS) entry which is preliminary data.</text>
</comment>
<dbReference type="GO" id="GO:0006281">
    <property type="term" value="P:DNA repair"/>
    <property type="evidence" value="ECO:0007669"/>
    <property type="project" value="UniProtKB-KW"/>
</dbReference>
<keyword evidence="1" id="KW-0547">Nucleotide-binding</keyword>
<accession>A0A9N9GFK1</accession>
<protein>
    <recommendedName>
        <fullName evidence="1">ATP-dependent DNA helicase</fullName>
        <ecNumber evidence="1">5.6.2.3</ecNumber>
    </recommendedName>
</protein>
<keyword evidence="1" id="KW-0227">DNA damage</keyword>
<dbReference type="GO" id="GO:0000723">
    <property type="term" value="P:telomere maintenance"/>
    <property type="evidence" value="ECO:0007669"/>
    <property type="project" value="InterPro"/>
</dbReference>
<gene>
    <name evidence="3" type="ORF">CPELLU_LOCUS7070</name>
</gene>
<dbReference type="GO" id="GO:0043139">
    <property type="term" value="F:5'-3' DNA helicase activity"/>
    <property type="evidence" value="ECO:0007669"/>
    <property type="project" value="UniProtKB-EC"/>
</dbReference>
<keyword evidence="1" id="KW-0067">ATP-binding</keyword>
<dbReference type="InterPro" id="IPR051055">
    <property type="entry name" value="PIF1_helicase"/>
</dbReference>
<evidence type="ECO:0000259" key="2">
    <source>
        <dbReference type="Pfam" id="PF05970"/>
    </source>
</evidence>
<dbReference type="Pfam" id="PF05970">
    <property type="entry name" value="PIF1"/>
    <property type="match status" value="1"/>
</dbReference>
<dbReference type="SUPFAM" id="SSF52540">
    <property type="entry name" value="P-loop containing nucleoside triphosphate hydrolases"/>
    <property type="match status" value="1"/>
</dbReference>
<evidence type="ECO:0000256" key="1">
    <source>
        <dbReference type="RuleBase" id="RU363044"/>
    </source>
</evidence>
<keyword evidence="1" id="KW-0234">DNA repair</keyword>
<dbReference type="GO" id="GO:0005524">
    <property type="term" value="F:ATP binding"/>
    <property type="evidence" value="ECO:0007669"/>
    <property type="project" value="UniProtKB-KW"/>
</dbReference>
<keyword evidence="1" id="KW-0233">DNA recombination</keyword>
<comment type="cofactor">
    <cofactor evidence="1">
        <name>Mg(2+)</name>
        <dbReference type="ChEBI" id="CHEBI:18420"/>
    </cofactor>
</comment>